<evidence type="ECO:0000313" key="1">
    <source>
        <dbReference type="EMBL" id="VDO50780.1"/>
    </source>
</evidence>
<evidence type="ECO:0000313" key="2">
    <source>
        <dbReference type="Proteomes" id="UP000268014"/>
    </source>
</evidence>
<dbReference type="WBParaSite" id="HPLM_0001384101-mRNA-1">
    <property type="protein sequence ID" value="HPLM_0001384101-mRNA-1"/>
    <property type="gene ID" value="HPLM_0001384101"/>
</dbReference>
<evidence type="ECO:0000313" key="3">
    <source>
        <dbReference type="WBParaSite" id="HPLM_0001384101-mRNA-1"/>
    </source>
</evidence>
<reference evidence="3" key="1">
    <citation type="submission" date="2017-02" db="UniProtKB">
        <authorList>
            <consortium name="WormBaseParasite"/>
        </authorList>
    </citation>
    <scope>IDENTIFICATION</scope>
</reference>
<dbReference type="GO" id="GO:0006508">
    <property type="term" value="P:proteolysis"/>
    <property type="evidence" value="ECO:0007669"/>
    <property type="project" value="InterPro"/>
</dbReference>
<protein>
    <submittedName>
        <fullName evidence="3">Peptidase A2 domain-containing protein</fullName>
    </submittedName>
</protein>
<reference evidence="1 2" key="2">
    <citation type="submission" date="2018-11" db="EMBL/GenBank/DDBJ databases">
        <authorList>
            <consortium name="Pathogen Informatics"/>
        </authorList>
    </citation>
    <scope>NUCLEOTIDE SEQUENCE [LARGE SCALE GENOMIC DNA]</scope>
    <source>
        <strain evidence="1 2">MHpl1</strain>
    </source>
</reference>
<organism evidence="3">
    <name type="scientific">Haemonchus placei</name>
    <name type="common">Barber's pole worm</name>
    <dbReference type="NCBI Taxonomy" id="6290"/>
    <lineage>
        <taxon>Eukaryota</taxon>
        <taxon>Metazoa</taxon>
        <taxon>Ecdysozoa</taxon>
        <taxon>Nematoda</taxon>
        <taxon>Chromadorea</taxon>
        <taxon>Rhabditida</taxon>
        <taxon>Rhabditina</taxon>
        <taxon>Rhabditomorpha</taxon>
        <taxon>Strongyloidea</taxon>
        <taxon>Trichostrongylidae</taxon>
        <taxon>Haemonchus</taxon>
    </lineage>
</organism>
<name>A0A0N4WQW3_HAEPC</name>
<accession>A0A0N4WQW3</accession>
<sequence>MTTLAVTKITSKMEKTKSQADMALAQFFTASVKKRTGVLEAIGGKNSTVLVLVESPNVQSAANTTVSHEDVEDILQKLCDVNECTLSDLITATTENINKINDLQIENARLRNKQLEKSREELYGPEGTDMDGEFDPYREVLTNNHSDRELSLQLMRKVKLPRREKTPYLSSGKIGLELTAVIDTGSQITIMPLSFLLKAKMAGADDDTLCKEVATHKITAFESLVVIVRVGAYHEKYLVVRNKLIGIGMVEYGLPEGSNDSLYW</sequence>
<dbReference type="PROSITE" id="PS00141">
    <property type="entry name" value="ASP_PROTEASE"/>
    <property type="match status" value="1"/>
</dbReference>
<gene>
    <name evidence="1" type="ORF">HPLM_LOCUS13833</name>
</gene>
<proteinExistence type="predicted"/>
<dbReference type="Proteomes" id="UP000268014">
    <property type="component" value="Unassembled WGS sequence"/>
</dbReference>
<dbReference type="InterPro" id="IPR001969">
    <property type="entry name" value="Aspartic_peptidase_AS"/>
</dbReference>
<dbReference type="GO" id="GO:0004190">
    <property type="term" value="F:aspartic-type endopeptidase activity"/>
    <property type="evidence" value="ECO:0007669"/>
    <property type="project" value="InterPro"/>
</dbReference>
<keyword evidence="2" id="KW-1185">Reference proteome</keyword>
<dbReference type="AlphaFoldDB" id="A0A0N4WQW3"/>
<dbReference type="EMBL" id="UZAF01018354">
    <property type="protein sequence ID" value="VDO50780.1"/>
    <property type="molecule type" value="Genomic_DNA"/>
</dbReference>